<feature type="transmembrane region" description="Helical" evidence="3">
    <location>
        <begin position="116"/>
        <end position="139"/>
    </location>
</feature>
<accession>A0A7S1F3I9</accession>
<evidence type="ECO:0000256" key="1">
    <source>
        <dbReference type="SAM" id="Coils"/>
    </source>
</evidence>
<dbReference type="AlphaFoldDB" id="A0A7S1F3I9"/>
<name>A0A7S1F3I9_NOCSC</name>
<keyword evidence="3" id="KW-0472">Membrane</keyword>
<feature type="transmembrane region" description="Helical" evidence="3">
    <location>
        <begin position="167"/>
        <end position="190"/>
    </location>
</feature>
<keyword evidence="1" id="KW-0175">Coiled coil</keyword>
<feature type="region of interest" description="Disordered" evidence="2">
    <location>
        <begin position="283"/>
        <end position="302"/>
    </location>
</feature>
<reference evidence="4" key="1">
    <citation type="submission" date="2021-01" db="EMBL/GenBank/DDBJ databases">
        <authorList>
            <person name="Corre E."/>
            <person name="Pelletier E."/>
            <person name="Niang G."/>
            <person name="Scheremetjew M."/>
            <person name="Finn R."/>
            <person name="Kale V."/>
            <person name="Holt S."/>
            <person name="Cochrane G."/>
            <person name="Meng A."/>
            <person name="Brown T."/>
            <person name="Cohen L."/>
        </authorList>
    </citation>
    <scope>NUCLEOTIDE SEQUENCE</scope>
</reference>
<feature type="coiled-coil region" evidence="1">
    <location>
        <begin position="202"/>
        <end position="232"/>
    </location>
</feature>
<protein>
    <submittedName>
        <fullName evidence="4">Uncharacterized protein</fullName>
    </submittedName>
</protein>
<keyword evidence="3" id="KW-0812">Transmembrane</keyword>
<feature type="compositionally biased region" description="Polar residues" evidence="2">
    <location>
        <begin position="285"/>
        <end position="302"/>
    </location>
</feature>
<gene>
    <name evidence="4" type="ORF">NSCI0253_LOCUS15315</name>
</gene>
<evidence type="ECO:0000256" key="2">
    <source>
        <dbReference type="SAM" id="MobiDB-lite"/>
    </source>
</evidence>
<keyword evidence="3" id="KW-1133">Transmembrane helix</keyword>
<evidence type="ECO:0000256" key="3">
    <source>
        <dbReference type="SAM" id="Phobius"/>
    </source>
</evidence>
<sequence>MGVHHSMNRAQIEEVLTQFVATTESIRGIEAKAERIRSHLQEAKTQRQQLTKYAEVGNTLCRSLGYSVSLMADDMFEYFALTVDKFAYLVESLERTVLDFNLFNAPRELQKELGPVLVPAVVLVAIVTCSNIVFGFLLASDLRLALDDGSFMTVSSAQNSTDDTPNILILFAIFHVVLIFAATVFVGAELGRRAIRKRRWQKLRAQRRVEKKKQQEAAEEERLRELQTLEELPLPLPATDLMSPRGRVRFSHEDMSGPNPRLAPSRALRNLQRTTANLYERRRAQATSTAHATPTAQATSTARLHRISSAPNLERGFDNVSDAGGGLGAHSWTLHSTPISIRNG</sequence>
<dbReference type="EMBL" id="HBFQ01021873">
    <property type="protein sequence ID" value="CAD8840967.1"/>
    <property type="molecule type" value="Transcribed_RNA"/>
</dbReference>
<organism evidence="4">
    <name type="scientific">Noctiluca scintillans</name>
    <name type="common">Sea sparkle</name>
    <name type="synonym">Red tide dinoflagellate</name>
    <dbReference type="NCBI Taxonomy" id="2966"/>
    <lineage>
        <taxon>Eukaryota</taxon>
        <taxon>Sar</taxon>
        <taxon>Alveolata</taxon>
        <taxon>Dinophyceae</taxon>
        <taxon>Noctilucales</taxon>
        <taxon>Noctilucaceae</taxon>
        <taxon>Noctiluca</taxon>
    </lineage>
</organism>
<evidence type="ECO:0000313" key="4">
    <source>
        <dbReference type="EMBL" id="CAD8840967.1"/>
    </source>
</evidence>
<proteinExistence type="predicted"/>